<accession>A0A179FXY9</accession>
<reference evidence="1 2" key="1">
    <citation type="journal article" date="2016" name="PLoS Pathog.">
        <title>Biosynthesis of antibiotic leucinostatins in bio-control fungus Purpureocillium lilacinum and their inhibition on phytophthora revealed by genome mining.</title>
        <authorList>
            <person name="Wang G."/>
            <person name="Liu Z."/>
            <person name="Lin R."/>
            <person name="Li E."/>
            <person name="Mao Z."/>
            <person name="Ling J."/>
            <person name="Yang Y."/>
            <person name="Yin W.B."/>
            <person name="Xie B."/>
        </authorList>
    </citation>
    <scope>NUCLEOTIDE SEQUENCE [LARGE SCALE GENOMIC DNA]</scope>
    <source>
        <strain evidence="1">170</strain>
    </source>
</reference>
<dbReference type="RefSeq" id="XP_018147083.1">
    <property type="nucleotide sequence ID" value="XM_018293346.1"/>
</dbReference>
<comment type="caution">
    <text evidence="1">The sequence shown here is derived from an EMBL/GenBank/DDBJ whole genome shotgun (WGS) entry which is preliminary data.</text>
</comment>
<sequence>MTRCAHRCMLRSFAPRRYIASRRQLSTFKAADQTRFSYFLSPKDGPHDLLTKLSGNAGLENSGCHNAAVVLATPDLAKQLDDQAFCLELVKLLSSSANVSNFHLMCAVVDNITPALGDVTPLQGISVLRGHIDTLLPQLWQPGPPREKADKDSVAALTFGMGMSTLTLPLTRTTFLNNRTSTLLSSRYDLSQDKPEIKDRNEKQWQHVNIAFDRPPSSVADLGLWAPLSPVTRARRITESFGNIVRGIDVGGKSTPASTELEDSVNIMFEHRKPTQSYQGPMGVWALITPDIPEADSLLNANAPDPADVLEGKAVQRKDVESTVHYLQQQHQLGSRFYQVLSGGGGWGPKKGLLSLDPQQTHFALSEEEEMEKFMKTMDNSGFAPPGASIQFFIPTMAPPQATSCSATGVVFGVPLSTETAELDESTPKGYFVADHFGALSSHGVYLSIPTDANSSSSHESKLGIPGGRIFIANSEARPGGFFKFLGAGGLADAGTIALM</sequence>
<protein>
    <submittedName>
        <fullName evidence="1">V-type ATPase, C subunit family protein</fullName>
    </submittedName>
</protein>
<proteinExistence type="predicted"/>
<name>A0A179FXY9_METCM</name>
<dbReference type="GeneID" id="28857340"/>
<dbReference type="STRING" id="1380566.A0A179FXY9"/>
<dbReference type="AlphaFoldDB" id="A0A179FXY9"/>
<evidence type="ECO:0000313" key="2">
    <source>
        <dbReference type="Proteomes" id="UP000078397"/>
    </source>
</evidence>
<evidence type="ECO:0000313" key="1">
    <source>
        <dbReference type="EMBL" id="OAQ70546.1"/>
    </source>
</evidence>
<dbReference type="EMBL" id="LSBJ02000002">
    <property type="protein sequence ID" value="OAQ70546.1"/>
    <property type="molecule type" value="Genomic_DNA"/>
</dbReference>
<dbReference type="OrthoDB" id="1744869at2759"/>
<dbReference type="Proteomes" id="UP000078397">
    <property type="component" value="Unassembled WGS sequence"/>
</dbReference>
<gene>
    <name evidence="1" type="ORF">VFPPC_15593</name>
</gene>
<keyword evidence="2" id="KW-1185">Reference proteome</keyword>
<dbReference type="KEGG" id="pchm:VFPPC_15593"/>
<organism evidence="1 2">
    <name type="scientific">Pochonia chlamydosporia 170</name>
    <dbReference type="NCBI Taxonomy" id="1380566"/>
    <lineage>
        <taxon>Eukaryota</taxon>
        <taxon>Fungi</taxon>
        <taxon>Dikarya</taxon>
        <taxon>Ascomycota</taxon>
        <taxon>Pezizomycotina</taxon>
        <taxon>Sordariomycetes</taxon>
        <taxon>Hypocreomycetidae</taxon>
        <taxon>Hypocreales</taxon>
        <taxon>Clavicipitaceae</taxon>
        <taxon>Pochonia</taxon>
    </lineage>
</organism>